<feature type="region of interest" description="Disordered" evidence="5">
    <location>
        <begin position="215"/>
        <end position="251"/>
    </location>
</feature>
<dbReference type="InterPro" id="IPR017981">
    <property type="entry name" value="GPCR_2-like_7TM"/>
</dbReference>
<sequence length="469" mass="52780">MSSTSAQLSAHQAWREHHLAGVILAGSVLSIIGSLYMILGFVFLKTLRTFRHQLILGLAISDLFLALSFFIPSASMLLDNETSSPDNRTFCMVNGFFIQFFFLQIDLWQITIAATTVVFLLWPCVTLDWARERIYMLWILPWAASLAFGMVAYGIWSYKDIGAYCWIEQPMVRLFFNYIPRWVIILACLITYGWIFWLIRKVRRNAERERRYRIANTPRPMTTATTATTTTEAKEPISPQSSTAETPPLPDGIDYKDDVLTILTPVYEPPLYIAGSNSSLASSNPETGPIYYPRVMAEHFERARLASRTTVQSSTFGVPATSTTALATTATTTAAATATITPAFDEEEQQRRQVRKIAIQLISFPLATALLWTVPTGVMIYQVINGPDSVNVHVEGFAQMLLVFNGFVDAHVYGFNERTAMGWKDRLQGRGRYSNDVQEMPGRVDPAIAMTDMSRDDTDEQARRVHSMV</sequence>
<dbReference type="PROSITE" id="PS50262">
    <property type="entry name" value="G_PROTEIN_RECEP_F1_2"/>
    <property type="match status" value="1"/>
</dbReference>
<dbReference type="AlphaFoldDB" id="A0AAV9V311"/>
<keyword evidence="3 6" id="KW-1133">Transmembrane helix</keyword>
<keyword evidence="10" id="KW-1185">Reference proteome</keyword>
<dbReference type="Pfam" id="PF11710">
    <property type="entry name" value="Git3"/>
    <property type="match status" value="1"/>
</dbReference>
<keyword evidence="4 6" id="KW-0472">Membrane</keyword>
<gene>
    <name evidence="9" type="ORF">TWF696_005117</name>
</gene>
<dbReference type="GO" id="GO:0005886">
    <property type="term" value="C:plasma membrane"/>
    <property type="evidence" value="ECO:0007669"/>
    <property type="project" value="TreeGrafter"/>
</dbReference>
<evidence type="ECO:0000256" key="5">
    <source>
        <dbReference type="SAM" id="MobiDB-lite"/>
    </source>
</evidence>
<dbReference type="GO" id="GO:0007166">
    <property type="term" value="P:cell surface receptor signaling pathway"/>
    <property type="evidence" value="ECO:0007669"/>
    <property type="project" value="InterPro"/>
</dbReference>
<dbReference type="PANTHER" id="PTHR23112">
    <property type="entry name" value="G PROTEIN-COUPLED RECEPTOR 157-RELATED"/>
    <property type="match status" value="1"/>
</dbReference>
<dbReference type="PANTHER" id="PTHR23112:SF0">
    <property type="entry name" value="TRANSMEMBRANE PROTEIN 116"/>
    <property type="match status" value="1"/>
</dbReference>
<dbReference type="InterPro" id="IPR017452">
    <property type="entry name" value="GPCR_Rhodpsn_7TM"/>
</dbReference>
<evidence type="ECO:0000259" key="8">
    <source>
        <dbReference type="PROSITE" id="PS50262"/>
    </source>
</evidence>
<feature type="transmembrane region" description="Helical" evidence="6">
    <location>
        <begin position="134"/>
        <end position="158"/>
    </location>
</feature>
<comment type="caution">
    <text evidence="9">The sequence shown here is derived from an EMBL/GenBank/DDBJ whole genome shotgun (WGS) entry which is preliminary data.</text>
</comment>
<dbReference type="PROSITE" id="PS50261">
    <property type="entry name" value="G_PROTEIN_RECEP_F2_4"/>
    <property type="match status" value="1"/>
</dbReference>
<name>A0AAV9V311_9PEZI</name>
<feature type="transmembrane region" description="Helical" evidence="6">
    <location>
        <begin position="178"/>
        <end position="199"/>
    </location>
</feature>
<feature type="transmembrane region" description="Helical" evidence="6">
    <location>
        <begin position="361"/>
        <end position="384"/>
    </location>
</feature>
<dbReference type="SUPFAM" id="SSF81321">
    <property type="entry name" value="Family A G protein-coupled receptor-like"/>
    <property type="match status" value="1"/>
</dbReference>
<dbReference type="EMBL" id="JAVHNQ010000003">
    <property type="protein sequence ID" value="KAK6353127.1"/>
    <property type="molecule type" value="Genomic_DNA"/>
</dbReference>
<dbReference type="Gene3D" id="1.20.1070.10">
    <property type="entry name" value="Rhodopsin 7-helix transmembrane proteins"/>
    <property type="match status" value="1"/>
</dbReference>
<proteinExistence type="predicted"/>
<evidence type="ECO:0000256" key="1">
    <source>
        <dbReference type="ARBA" id="ARBA00004141"/>
    </source>
</evidence>
<feature type="transmembrane region" description="Helical" evidence="6">
    <location>
        <begin position="56"/>
        <end position="78"/>
    </location>
</feature>
<evidence type="ECO:0000256" key="3">
    <source>
        <dbReference type="ARBA" id="ARBA00022989"/>
    </source>
</evidence>
<accession>A0AAV9V311</accession>
<feature type="transmembrane region" description="Helical" evidence="6">
    <location>
        <begin position="20"/>
        <end position="44"/>
    </location>
</feature>
<evidence type="ECO:0000256" key="2">
    <source>
        <dbReference type="ARBA" id="ARBA00022692"/>
    </source>
</evidence>
<comment type="subcellular location">
    <subcellularLocation>
        <location evidence="1">Membrane</location>
        <topology evidence="1">Multi-pass membrane protein</topology>
    </subcellularLocation>
</comment>
<evidence type="ECO:0000313" key="9">
    <source>
        <dbReference type="EMBL" id="KAK6353127.1"/>
    </source>
</evidence>
<feature type="compositionally biased region" description="Low complexity" evidence="5">
    <location>
        <begin position="222"/>
        <end position="231"/>
    </location>
</feature>
<dbReference type="GO" id="GO:0004930">
    <property type="term" value="F:G protein-coupled receptor activity"/>
    <property type="evidence" value="ECO:0007669"/>
    <property type="project" value="TreeGrafter"/>
</dbReference>
<dbReference type="GO" id="GO:0007189">
    <property type="term" value="P:adenylate cyclase-activating G protein-coupled receptor signaling pathway"/>
    <property type="evidence" value="ECO:0007669"/>
    <property type="project" value="TreeGrafter"/>
</dbReference>
<feature type="transmembrane region" description="Helical" evidence="6">
    <location>
        <begin position="396"/>
        <end position="416"/>
    </location>
</feature>
<organism evidence="9 10">
    <name type="scientific">Orbilia brochopaga</name>
    <dbReference type="NCBI Taxonomy" id="3140254"/>
    <lineage>
        <taxon>Eukaryota</taxon>
        <taxon>Fungi</taxon>
        <taxon>Dikarya</taxon>
        <taxon>Ascomycota</taxon>
        <taxon>Pezizomycotina</taxon>
        <taxon>Orbiliomycetes</taxon>
        <taxon>Orbiliales</taxon>
        <taxon>Orbiliaceae</taxon>
        <taxon>Orbilia</taxon>
    </lineage>
</organism>
<dbReference type="InterPro" id="IPR022343">
    <property type="entry name" value="GCR1-cAMP_receptor"/>
</dbReference>
<evidence type="ECO:0000256" key="6">
    <source>
        <dbReference type="SAM" id="Phobius"/>
    </source>
</evidence>
<evidence type="ECO:0000259" key="7">
    <source>
        <dbReference type="PROSITE" id="PS50261"/>
    </source>
</evidence>
<reference evidence="9 10" key="1">
    <citation type="submission" date="2019-10" db="EMBL/GenBank/DDBJ databases">
        <authorList>
            <person name="Palmer J.M."/>
        </authorList>
    </citation>
    <scope>NUCLEOTIDE SEQUENCE [LARGE SCALE GENOMIC DNA]</scope>
    <source>
        <strain evidence="9 10">TWF696</strain>
    </source>
</reference>
<dbReference type="InterPro" id="IPR023041">
    <property type="entry name" value="Glucose_rcpt_Git3-like_N"/>
</dbReference>
<evidence type="ECO:0000313" key="10">
    <source>
        <dbReference type="Proteomes" id="UP001375240"/>
    </source>
</evidence>
<evidence type="ECO:0000256" key="4">
    <source>
        <dbReference type="ARBA" id="ARBA00023136"/>
    </source>
</evidence>
<protein>
    <recommendedName>
        <fullName evidence="11">G-protein coupled receptors family 2 profile 2 domain-containing protein</fullName>
    </recommendedName>
</protein>
<evidence type="ECO:0008006" key="11">
    <source>
        <dbReference type="Google" id="ProtNLM"/>
    </source>
</evidence>
<feature type="domain" description="G-protein coupled receptors family 2 profile 2" evidence="7">
    <location>
        <begin position="19"/>
        <end position="204"/>
    </location>
</feature>
<dbReference type="Proteomes" id="UP001375240">
    <property type="component" value="Unassembled WGS sequence"/>
</dbReference>
<keyword evidence="2 6" id="KW-0812">Transmembrane</keyword>
<feature type="domain" description="G-protein coupled receptors family 1 profile" evidence="8">
    <location>
        <begin position="33"/>
        <end position="413"/>
    </location>
</feature>
<feature type="transmembrane region" description="Helical" evidence="6">
    <location>
        <begin position="98"/>
        <end position="122"/>
    </location>
</feature>
<dbReference type="PRINTS" id="PR02001">
    <property type="entry name" value="GCR1CAMPR"/>
</dbReference>